<organism evidence="1">
    <name type="scientific">marine metagenome</name>
    <dbReference type="NCBI Taxonomy" id="408172"/>
    <lineage>
        <taxon>unclassified sequences</taxon>
        <taxon>metagenomes</taxon>
        <taxon>ecological metagenomes</taxon>
    </lineage>
</organism>
<sequence>MTTWVEMVPNPMERISVVRCQHCETDLASFPWKHYLRGNLTDGMMALSNKALEVEESHEVVCPSPNRIPDDELIYFSTDTDFHF</sequence>
<protein>
    <submittedName>
        <fullName evidence="1">Uncharacterized protein</fullName>
    </submittedName>
</protein>
<accession>A0A382L1G7</accession>
<reference evidence="1" key="1">
    <citation type="submission" date="2018-05" db="EMBL/GenBank/DDBJ databases">
        <authorList>
            <person name="Lanie J.A."/>
            <person name="Ng W.-L."/>
            <person name="Kazmierczak K.M."/>
            <person name="Andrzejewski T.M."/>
            <person name="Davidsen T.M."/>
            <person name="Wayne K.J."/>
            <person name="Tettelin H."/>
            <person name="Glass J.I."/>
            <person name="Rusch D."/>
            <person name="Podicherti R."/>
            <person name="Tsui H.-C.T."/>
            <person name="Winkler M.E."/>
        </authorList>
    </citation>
    <scope>NUCLEOTIDE SEQUENCE</scope>
</reference>
<name>A0A382L1G7_9ZZZZ</name>
<gene>
    <name evidence="1" type="ORF">METZ01_LOCUS281671</name>
</gene>
<dbReference type="AlphaFoldDB" id="A0A382L1G7"/>
<evidence type="ECO:0000313" key="1">
    <source>
        <dbReference type="EMBL" id="SVC28817.1"/>
    </source>
</evidence>
<proteinExistence type="predicted"/>
<dbReference type="EMBL" id="UINC01083272">
    <property type="protein sequence ID" value="SVC28817.1"/>
    <property type="molecule type" value="Genomic_DNA"/>
</dbReference>